<protein>
    <recommendedName>
        <fullName evidence="14">Phosphatidylserine decarboxylase</fullName>
    </recommendedName>
</protein>
<dbReference type="PANTHER" id="PTHR35809">
    <property type="entry name" value="ARCHAETIDYLSERINE DECARBOXYLASE PROENZYME-RELATED"/>
    <property type="match status" value="1"/>
</dbReference>
<evidence type="ECO:0000256" key="2">
    <source>
        <dbReference type="ARBA" id="ARBA00022516"/>
    </source>
</evidence>
<keyword evidence="7" id="KW-0594">Phospholipid biosynthesis</keyword>
<evidence type="ECO:0000313" key="12">
    <source>
        <dbReference type="EMBL" id="QEK38533.1"/>
    </source>
</evidence>
<dbReference type="InterPro" id="IPR003817">
    <property type="entry name" value="PS_Dcarbxylase"/>
</dbReference>
<keyword evidence="13" id="KW-1185">Reference proteome</keyword>
<sequence>MFKLSQDGTKIAKIIAIGLVLSFVLGSFIAFLAIGLLVLFRDENRVITNPSALLSPCDGIILSIDNDVDFTLSDQYQNIKWNKITILNGILDIHVSRMPIKGKIEDIIYSPGESRDKYIYKQNEKISWVIAGDIKCIISHSVDTVFHFVSCKVKRNDILNIGSTYANNVIGATVEVYVPQDLEICVSEGQKMIASETPLIKKLKKSIEENIEERKESKLI</sequence>
<dbReference type="EMBL" id="CP043316">
    <property type="protein sequence ID" value="QEK38533.1"/>
    <property type="molecule type" value="Genomic_DNA"/>
</dbReference>
<evidence type="ECO:0000256" key="9">
    <source>
        <dbReference type="ARBA" id="ARBA00023264"/>
    </source>
</evidence>
<keyword evidence="11" id="KW-0812">Transmembrane</keyword>
<dbReference type="GO" id="GO:0008654">
    <property type="term" value="P:phospholipid biosynthetic process"/>
    <property type="evidence" value="ECO:0007669"/>
    <property type="project" value="UniProtKB-KW"/>
</dbReference>
<keyword evidence="3" id="KW-0210">Decarboxylase</keyword>
<evidence type="ECO:0000256" key="10">
    <source>
        <dbReference type="ARBA" id="ARBA00023317"/>
    </source>
</evidence>
<feature type="transmembrane region" description="Helical" evidence="11">
    <location>
        <begin position="12"/>
        <end position="40"/>
    </location>
</feature>
<gene>
    <name evidence="12" type="ORF">FZC34_01250</name>
</gene>
<evidence type="ECO:0000256" key="6">
    <source>
        <dbReference type="ARBA" id="ARBA00023145"/>
    </source>
</evidence>
<dbReference type="OrthoDB" id="9790893at2"/>
<dbReference type="AlphaFoldDB" id="A0A5C0UFW4"/>
<keyword evidence="6" id="KW-0865">Zymogen</keyword>
<dbReference type="InterPro" id="IPR033175">
    <property type="entry name" value="PSD-A"/>
</dbReference>
<name>A0A5C0UFW4_9PROT</name>
<keyword evidence="8" id="KW-0456">Lyase</keyword>
<keyword evidence="9" id="KW-1208">Phospholipid metabolism</keyword>
<dbReference type="GO" id="GO:0004609">
    <property type="term" value="F:phosphatidylserine decarboxylase activity"/>
    <property type="evidence" value="ECO:0007669"/>
    <property type="project" value="InterPro"/>
</dbReference>
<proteinExistence type="predicted"/>
<evidence type="ECO:0000256" key="1">
    <source>
        <dbReference type="ARBA" id="ARBA00022475"/>
    </source>
</evidence>
<keyword evidence="5 11" id="KW-0472">Membrane</keyword>
<evidence type="ECO:0000256" key="4">
    <source>
        <dbReference type="ARBA" id="ARBA00023098"/>
    </source>
</evidence>
<evidence type="ECO:0000256" key="3">
    <source>
        <dbReference type="ARBA" id="ARBA00022793"/>
    </source>
</evidence>
<keyword evidence="10" id="KW-0670">Pyruvate</keyword>
<dbReference type="Pfam" id="PF02666">
    <property type="entry name" value="PS_Dcarbxylase"/>
    <property type="match status" value="1"/>
</dbReference>
<keyword evidence="4" id="KW-0443">Lipid metabolism</keyword>
<reference evidence="12 13" key="1">
    <citation type="submission" date="2019-08" db="EMBL/GenBank/DDBJ databases">
        <title>Highly reduced genomes of protist endosymbionts show evolutionary convergence.</title>
        <authorList>
            <person name="George E."/>
            <person name="Husnik F."/>
            <person name="Tashyreva D."/>
            <person name="Prokopchuk G."/>
            <person name="Horak A."/>
            <person name="Kwong W.K."/>
            <person name="Lukes J."/>
            <person name="Keeling P.J."/>
        </authorList>
    </citation>
    <scope>NUCLEOTIDE SEQUENCE [LARGE SCALE GENOMIC DNA]</scope>
    <source>
        <strain evidence="12">1604LC</strain>
    </source>
</reference>
<evidence type="ECO:0000256" key="7">
    <source>
        <dbReference type="ARBA" id="ARBA00023209"/>
    </source>
</evidence>
<keyword evidence="11" id="KW-1133">Transmembrane helix</keyword>
<dbReference type="KEGG" id="cpri:FZC34_01250"/>
<accession>A0A5C0UFW4</accession>
<evidence type="ECO:0000256" key="8">
    <source>
        <dbReference type="ARBA" id="ARBA00023239"/>
    </source>
</evidence>
<evidence type="ECO:0000256" key="11">
    <source>
        <dbReference type="SAM" id="Phobius"/>
    </source>
</evidence>
<dbReference type="PANTHER" id="PTHR35809:SF1">
    <property type="entry name" value="ARCHAETIDYLSERINE DECARBOXYLASE PROENZYME-RELATED"/>
    <property type="match status" value="1"/>
</dbReference>
<evidence type="ECO:0000313" key="13">
    <source>
        <dbReference type="Proteomes" id="UP000325004"/>
    </source>
</evidence>
<dbReference type="RefSeq" id="WP_148971649.1">
    <property type="nucleotide sequence ID" value="NZ_CP043316.1"/>
</dbReference>
<evidence type="ECO:0000256" key="5">
    <source>
        <dbReference type="ARBA" id="ARBA00023136"/>
    </source>
</evidence>
<keyword evidence="1" id="KW-1003">Cell membrane</keyword>
<evidence type="ECO:0008006" key="14">
    <source>
        <dbReference type="Google" id="ProtNLM"/>
    </source>
</evidence>
<organism evidence="12 13">
    <name type="scientific">Candidatus Cytomitobacter primus</name>
    <dbReference type="NCBI Taxonomy" id="2066024"/>
    <lineage>
        <taxon>Bacteria</taxon>
        <taxon>Pseudomonadati</taxon>
        <taxon>Pseudomonadota</taxon>
        <taxon>Alphaproteobacteria</taxon>
        <taxon>Holosporales</taxon>
        <taxon>Holosporaceae</taxon>
        <taxon>Candidatus Cytomitobacter</taxon>
    </lineage>
</organism>
<keyword evidence="2" id="KW-0444">Lipid biosynthesis</keyword>
<dbReference type="Proteomes" id="UP000325004">
    <property type="component" value="Chromosome"/>
</dbReference>